<keyword evidence="1 2" id="KW-0560">Oxidoreductase</keyword>
<comment type="caution">
    <text evidence="2">The sequence shown here is derived from an EMBL/GenBank/DDBJ whole genome shotgun (WGS) entry which is preliminary data.</text>
</comment>
<evidence type="ECO:0000256" key="1">
    <source>
        <dbReference type="ARBA" id="ARBA00023002"/>
    </source>
</evidence>
<dbReference type="Proteomes" id="UP001288778">
    <property type="component" value="Unassembled WGS sequence"/>
</dbReference>
<sequence length="53" mass="5841">RYTGGVWVGTFIKTCTTQRLSRQAIDLLAPEAHDLAVEEGLYAHANAAKVRIK</sequence>
<protein>
    <submittedName>
        <fullName evidence="2">Histidinol dehydrogenase</fullName>
        <ecNumber evidence="2">1.1.1.23</ecNumber>
    </submittedName>
</protein>
<dbReference type="AlphaFoldDB" id="A0AAW9I8Z2"/>
<dbReference type="GO" id="GO:0046872">
    <property type="term" value="F:metal ion binding"/>
    <property type="evidence" value="ECO:0007669"/>
    <property type="project" value="InterPro"/>
</dbReference>
<organism evidence="2 3">
    <name type="scientific">Clostridium perfringens</name>
    <dbReference type="NCBI Taxonomy" id="1502"/>
    <lineage>
        <taxon>Bacteria</taxon>
        <taxon>Bacillati</taxon>
        <taxon>Bacillota</taxon>
        <taxon>Clostridia</taxon>
        <taxon>Eubacteriales</taxon>
        <taxon>Clostridiaceae</taxon>
        <taxon>Clostridium</taxon>
    </lineage>
</organism>
<gene>
    <name evidence="2" type="ORF">GNF68_18105</name>
</gene>
<name>A0AAW9I8Z2_CLOPF</name>
<dbReference type="Pfam" id="PF00815">
    <property type="entry name" value="Histidinol_dh"/>
    <property type="match status" value="1"/>
</dbReference>
<dbReference type="Gene3D" id="1.20.5.1300">
    <property type="match status" value="1"/>
</dbReference>
<proteinExistence type="predicted"/>
<accession>A0AAW9I8Z2</accession>
<dbReference type="GO" id="GO:0051287">
    <property type="term" value="F:NAD binding"/>
    <property type="evidence" value="ECO:0007669"/>
    <property type="project" value="InterPro"/>
</dbReference>
<evidence type="ECO:0000313" key="2">
    <source>
        <dbReference type="EMBL" id="MDZ4910873.1"/>
    </source>
</evidence>
<dbReference type="EC" id="1.1.1.23" evidence="2"/>
<feature type="non-terminal residue" evidence="2">
    <location>
        <position position="1"/>
    </location>
</feature>
<dbReference type="InterPro" id="IPR012131">
    <property type="entry name" value="Hstdl_DH"/>
</dbReference>
<dbReference type="RefSeq" id="WP_322396021.1">
    <property type="nucleotide sequence ID" value="NZ_WNUI01000855.1"/>
</dbReference>
<dbReference type="EMBL" id="WNUI01000855">
    <property type="protein sequence ID" value="MDZ4910873.1"/>
    <property type="molecule type" value="Genomic_DNA"/>
</dbReference>
<dbReference type="GO" id="GO:0004399">
    <property type="term" value="F:histidinol dehydrogenase activity"/>
    <property type="evidence" value="ECO:0007669"/>
    <property type="project" value="UniProtKB-EC"/>
</dbReference>
<evidence type="ECO:0000313" key="3">
    <source>
        <dbReference type="Proteomes" id="UP001288778"/>
    </source>
</evidence>
<reference evidence="2" key="1">
    <citation type="submission" date="2019-11" db="EMBL/GenBank/DDBJ databases">
        <title>Characterization of Clostridium perfringens isolates from swine manure treated agricultural soils.</title>
        <authorList>
            <person name="Wushke S.T."/>
        </authorList>
    </citation>
    <scope>NUCLEOTIDE SEQUENCE</scope>
    <source>
        <strain evidence="2">X94</strain>
    </source>
</reference>